<dbReference type="InterPro" id="IPR021280">
    <property type="entry name" value="TMEM260-like"/>
</dbReference>
<gene>
    <name evidence="3" type="ORF">ENW73_08215</name>
</gene>
<dbReference type="InterPro" id="IPR052724">
    <property type="entry name" value="GT117_domain-containing"/>
</dbReference>
<organism evidence="3">
    <name type="scientific">candidate division WOR-3 bacterium</name>
    <dbReference type="NCBI Taxonomy" id="2052148"/>
    <lineage>
        <taxon>Bacteria</taxon>
        <taxon>Bacteria division WOR-3</taxon>
    </lineage>
</organism>
<keyword evidence="2" id="KW-0472">Membrane</keyword>
<dbReference type="AlphaFoldDB" id="A0A7C6EDP4"/>
<feature type="transmembrane region" description="Helical" evidence="2">
    <location>
        <begin position="218"/>
        <end position="241"/>
    </location>
</feature>
<dbReference type="InterPro" id="IPR011990">
    <property type="entry name" value="TPR-like_helical_dom_sf"/>
</dbReference>
<dbReference type="EMBL" id="DTLI01000196">
    <property type="protein sequence ID" value="HHS52821.1"/>
    <property type="molecule type" value="Genomic_DNA"/>
</dbReference>
<feature type="transmembrane region" description="Helical" evidence="2">
    <location>
        <begin position="139"/>
        <end position="160"/>
    </location>
</feature>
<feature type="transmembrane region" description="Helical" evidence="2">
    <location>
        <begin position="461"/>
        <end position="482"/>
    </location>
</feature>
<dbReference type="PANTHER" id="PTHR16214">
    <property type="entry name" value="TRANSMEMBRANE PROTEIN 260"/>
    <property type="match status" value="1"/>
</dbReference>
<feature type="transmembrane region" description="Helical" evidence="2">
    <location>
        <begin position="494"/>
        <end position="513"/>
    </location>
</feature>
<protein>
    <submittedName>
        <fullName evidence="3">DUF2723 domain-containing protein</fullName>
    </submittedName>
</protein>
<keyword evidence="2" id="KW-1133">Transmembrane helix</keyword>
<dbReference type="Pfam" id="PF14559">
    <property type="entry name" value="TPR_19"/>
    <property type="match status" value="1"/>
</dbReference>
<dbReference type="Pfam" id="PF11028">
    <property type="entry name" value="TMEM260-like"/>
    <property type="match status" value="1"/>
</dbReference>
<feature type="transmembrane region" description="Helical" evidence="2">
    <location>
        <begin position="172"/>
        <end position="198"/>
    </location>
</feature>
<dbReference type="PROSITE" id="PS50005">
    <property type="entry name" value="TPR"/>
    <property type="match status" value="1"/>
</dbReference>
<feature type="repeat" description="TPR" evidence="1">
    <location>
        <begin position="812"/>
        <end position="845"/>
    </location>
</feature>
<evidence type="ECO:0000256" key="2">
    <source>
        <dbReference type="SAM" id="Phobius"/>
    </source>
</evidence>
<evidence type="ECO:0000256" key="1">
    <source>
        <dbReference type="PROSITE-ProRule" id="PRU00339"/>
    </source>
</evidence>
<dbReference type="PANTHER" id="PTHR16214:SF3">
    <property type="entry name" value="TRANSMEMBRANE PROTEIN 260"/>
    <property type="match status" value="1"/>
</dbReference>
<feature type="transmembrane region" description="Helical" evidence="2">
    <location>
        <begin position="253"/>
        <end position="271"/>
    </location>
</feature>
<feature type="transmembrane region" description="Helical" evidence="2">
    <location>
        <begin position="283"/>
        <end position="302"/>
    </location>
</feature>
<reference evidence="3" key="1">
    <citation type="journal article" date="2020" name="mSystems">
        <title>Genome- and Community-Level Interaction Insights into Carbon Utilization and Element Cycling Functions of Hydrothermarchaeota in Hydrothermal Sediment.</title>
        <authorList>
            <person name="Zhou Z."/>
            <person name="Liu Y."/>
            <person name="Xu W."/>
            <person name="Pan J."/>
            <person name="Luo Z.H."/>
            <person name="Li M."/>
        </authorList>
    </citation>
    <scope>NUCLEOTIDE SEQUENCE [LARGE SCALE GENOMIC DNA]</scope>
    <source>
        <strain evidence="3">SpSt-876</strain>
    </source>
</reference>
<comment type="caution">
    <text evidence="3">The sequence shown here is derived from an EMBL/GenBank/DDBJ whole genome shotgun (WGS) entry which is preliminary data.</text>
</comment>
<accession>A0A7C6EDP4</accession>
<proteinExistence type="predicted"/>
<dbReference type="InterPro" id="IPR019734">
    <property type="entry name" value="TPR_rpt"/>
</dbReference>
<keyword evidence="1" id="KW-0802">TPR repeat</keyword>
<dbReference type="SMART" id="SM00028">
    <property type="entry name" value="TPR"/>
    <property type="match status" value="2"/>
</dbReference>
<evidence type="ECO:0000313" key="3">
    <source>
        <dbReference type="EMBL" id="HHS52821.1"/>
    </source>
</evidence>
<dbReference type="SUPFAM" id="SSF48452">
    <property type="entry name" value="TPR-like"/>
    <property type="match status" value="1"/>
</dbReference>
<sequence>MSERKLKFVIAFIIFALVLSVYVYSAAPTASFWDCSELIAVSYILGIPHPPGTPLFVMLGRIFSLFPIAKEIAFRVGFLTAFFGAISSALVYLLVLKLLSMFKTKGVRQRFPFIAHIAGIVAALAIAFAYSFWDNCVEAEVYTPCVAVALAVLYMALLWRNEIEKGFGDNRMVLAAIYILFLSTGIHFTPVMVLFALLFFGLVVDKKAILDLRLIELIVLYLIFAAISGLGLVDYMVLFLASPTVAIIKLLESKFIFFLIFVAIYLGYLYYLYSRKQLDAKYVGLGILLIGIASTVQFYLMVRARLEPMINEVNPSRWNDFVSVLKREQYDPMKLYPRKTMFLTEEDYRNYPNSYPAFSLFQGYFEQIKFYVRYFLWQWAGEQNLDIFYRIRLPALFGIIPPILGVWGMWHQYKNDRKSFVLTGLCFLIASLGLITYLNLKYSPSDPRPMLKFREVRERDYFFAFSFVFFSIFVGIGVDALLNWLLPKLKFRKLATVGVSLVLVLLMILPLFFNYRNVTRRYNWIPAEYGYNMLISCEGEKAVLFTNGDNDTFPLWFMQAVPSRISDYKPGFGSNVAVANLSLLNTSWYCKQLKRWGAPISFSEAEIDRLPQGFAGKRGRTFLLKDIMIRDIVATAGGVKLKWPDDYASTAQEFMAKVFANYQPKSNVYFATTVSRDNLIDVEPYLRLQGLVNLVVPDSGTNQVDVAKTEYLVEKVYKMESMLDKRVMKDENTRGLFINYAATAIALAQEYQKRGNLAKAAATIKKALEFDIEPMRKAALFFHASVYDLMLGNYQEALAYLDSIEKSGVRDVEISLRRGWAYQQLGEYEKAERALREAMAVAPNRPEPVQSLYTLYLDRMHDTAKAKGVLTDWLRRNPGDSMAQKMLKNLE</sequence>
<keyword evidence="2" id="KW-0812">Transmembrane</keyword>
<feature type="transmembrane region" description="Helical" evidence="2">
    <location>
        <begin position="419"/>
        <end position="440"/>
    </location>
</feature>
<feature type="transmembrane region" description="Helical" evidence="2">
    <location>
        <begin position="393"/>
        <end position="413"/>
    </location>
</feature>
<feature type="transmembrane region" description="Helical" evidence="2">
    <location>
        <begin position="72"/>
        <end position="99"/>
    </location>
</feature>
<feature type="transmembrane region" description="Helical" evidence="2">
    <location>
        <begin position="111"/>
        <end position="133"/>
    </location>
</feature>
<name>A0A7C6EDP4_UNCW3</name>
<dbReference type="Gene3D" id="1.25.40.10">
    <property type="entry name" value="Tetratricopeptide repeat domain"/>
    <property type="match status" value="1"/>
</dbReference>